<dbReference type="GO" id="GO:0016798">
    <property type="term" value="F:hydrolase activity, acting on glycosyl bonds"/>
    <property type="evidence" value="ECO:0007669"/>
    <property type="project" value="UniProtKB-KW"/>
</dbReference>
<reference evidence="5 6" key="1">
    <citation type="journal article" date="2015" name="Int. J. Syst. Evol. Microbiol.">
        <title>Flavisolibacter ginsenosidimutans sp. nov., with ginsenoside-converting activity isolated from soil used for cultivating ginseng.</title>
        <authorList>
            <person name="Zhao Y."/>
            <person name="Liu Q."/>
            <person name="Kang M.S."/>
            <person name="Jin F."/>
            <person name="Yu H."/>
            <person name="Im W.T."/>
        </authorList>
    </citation>
    <scope>NUCLEOTIDE SEQUENCE [LARGE SCALE GENOMIC DNA]</scope>
    <source>
        <strain evidence="5 6">Gsoil 636</strain>
    </source>
</reference>
<proteinExistence type="predicted"/>
<dbReference type="InterPro" id="IPR013783">
    <property type="entry name" value="Ig-like_fold"/>
</dbReference>
<protein>
    <submittedName>
        <fullName evidence="5">Alpha-amylase</fullName>
    </submittedName>
</protein>
<dbReference type="InterPro" id="IPR017853">
    <property type="entry name" value="GH"/>
</dbReference>
<name>A0A5B8UF74_9BACT</name>
<dbReference type="RefSeq" id="WP_146782892.1">
    <property type="nucleotide sequence ID" value="NZ_BAABIO010000006.1"/>
</dbReference>
<dbReference type="SUPFAM" id="SSF51011">
    <property type="entry name" value="Glycosyl hydrolase domain"/>
    <property type="match status" value="1"/>
</dbReference>
<keyword evidence="2" id="KW-0326">Glycosidase</keyword>
<evidence type="ECO:0000259" key="4">
    <source>
        <dbReference type="SMART" id="SM00642"/>
    </source>
</evidence>
<dbReference type="Pfam" id="PF09087">
    <property type="entry name" value="Cyc-maltodext_N"/>
    <property type="match status" value="1"/>
</dbReference>
<keyword evidence="6" id="KW-1185">Reference proteome</keyword>
<evidence type="ECO:0000256" key="2">
    <source>
        <dbReference type="ARBA" id="ARBA00023295"/>
    </source>
</evidence>
<dbReference type="GO" id="GO:0005975">
    <property type="term" value="P:carbohydrate metabolic process"/>
    <property type="evidence" value="ECO:0007669"/>
    <property type="project" value="InterPro"/>
</dbReference>
<accession>A0A5B8UF74</accession>
<evidence type="ECO:0000313" key="5">
    <source>
        <dbReference type="EMBL" id="QEC55025.1"/>
    </source>
</evidence>
<dbReference type="Pfam" id="PF00128">
    <property type="entry name" value="Alpha-amylase"/>
    <property type="match status" value="1"/>
</dbReference>
<dbReference type="Pfam" id="PF10438">
    <property type="entry name" value="Cyc-maltodext_C"/>
    <property type="match status" value="1"/>
</dbReference>
<dbReference type="InterPro" id="IPR006047">
    <property type="entry name" value="GH13_cat_dom"/>
</dbReference>
<keyword evidence="3" id="KW-0732">Signal</keyword>
<evidence type="ECO:0000313" key="6">
    <source>
        <dbReference type="Proteomes" id="UP000321204"/>
    </source>
</evidence>
<feature type="chain" id="PRO_5022672190" evidence="3">
    <location>
        <begin position="20"/>
        <end position="614"/>
    </location>
</feature>
<evidence type="ECO:0000256" key="3">
    <source>
        <dbReference type="SAM" id="SignalP"/>
    </source>
</evidence>
<dbReference type="AlphaFoldDB" id="A0A5B8UF74"/>
<dbReference type="KEGG" id="fgg:FSB75_03600"/>
<dbReference type="EMBL" id="CP042433">
    <property type="protein sequence ID" value="QEC55025.1"/>
    <property type="molecule type" value="Genomic_DNA"/>
</dbReference>
<dbReference type="SUPFAM" id="SSF81296">
    <property type="entry name" value="E set domains"/>
    <property type="match status" value="1"/>
</dbReference>
<dbReference type="OrthoDB" id="9806009at2"/>
<organism evidence="5 6">
    <name type="scientific">Flavisolibacter ginsenosidimutans</name>
    <dbReference type="NCBI Taxonomy" id="661481"/>
    <lineage>
        <taxon>Bacteria</taxon>
        <taxon>Pseudomonadati</taxon>
        <taxon>Bacteroidota</taxon>
        <taxon>Chitinophagia</taxon>
        <taxon>Chitinophagales</taxon>
        <taxon>Chitinophagaceae</taxon>
        <taxon>Flavisolibacter</taxon>
    </lineage>
</organism>
<dbReference type="PANTHER" id="PTHR10357:SF210">
    <property type="entry name" value="MALTODEXTRIN GLUCOSIDASE"/>
    <property type="match status" value="1"/>
</dbReference>
<keyword evidence="1" id="KW-0378">Hydrolase</keyword>
<dbReference type="CDD" id="cd11340">
    <property type="entry name" value="AmyAc_bac_CMD_like_3"/>
    <property type="match status" value="1"/>
</dbReference>
<feature type="domain" description="Glycosyl hydrolase family 13 catalytic" evidence="4">
    <location>
        <begin position="126"/>
        <end position="524"/>
    </location>
</feature>
<gene>
    <name evidence="5" type="ORF">FSB75_03600</name>
</gene>
<dbReference type="InterPro" id="IPR013780">
    <property type="entry name" value="Glyco_hydro_b"/>
</dbReference>
<dbReference type="InterPro" id="IPR014756">
    <property type="entry name" value="Ig_E-set"/>
</dbReference>
<dbReference type="Gene3D" id="2.60.40.1180">
    <property type="entry name" value="Golgi alpha-mannosidase II"/>
    <property type="match status" value="1"/>
</dbReference>
<dbReference type="InterPro" id="IPR019492">
    <property type="entry name" value="Cyclo-malto-dextrinase_C"/>
</dbReference>
<dbReference type="Proteomes" id="UP000321204">
    <property type="component" value="Chromosome"/>
</dbReference>
<dbReference type="InterPro" id="IPR015171">
    <property type="entry name" value="Cyc-maltodext_N"/>
</dbReference>
<dbReference type="Gene3D" id="2.60.40.10">
    <property type="entry name" value="Immunoglobulins"/>
    <property type="match status" value="1"/>
</dbReference>
<dbReference type="Gene3D" id="3.20.20.80">
    <property type="entry name" value="Glycosidases"/>
    <property type="match status" value="1"/>
</dbReference>
<dbReference type="PANTHER" id="PTHR10357">
    <property type="entry name" value="ALPHA-AMYLASE FAMILY MEMBER"/>
    <property type="match status" value="1"/>
</dbReference>
<dbReference type="SUPFAM" id="SSF51445">
    <property type="entry name" value="(Trans)glycosidases"/>
    <property type="match status" value="1"/>
</dbReference>
<sequence length="614" mass="70815">MRKFFGIAICLCFINFLFAQQSVDVYPNHWWAGMKEQKLQLMIHSTNIAKQNLILQPYAGVKLVKVNTVENPNYVFVDLLVTPSAKAGSFDLKSGSNTINYELKPRRSGKGTQYAQGVTSSDFIYLIMPDRFSNGDYTNDTLSIYRDKKINRGDYFARHGGDIQGVISHLDYLKDLGVSTVWLTPVLENDMPNRTEHGYAITNHYKVDSRLGGDIAYKNLSDELHKRGMKLIQDAVYNHCGLYNFLIQDMPMKDWVHQWPSYTNTTYKDGPLMDVHASKRDEKIMSDGWFTPQMPDLNQSNPYVANFLIQNAIWCVEEFGVDGWRIDTYIYNDLDFMNRCNKALTDEYPKMTMFGETWVHGVLNQAYFTQNNLTNIRFKSNLIGTTDFQTNLYGIAPALTQAFGWTEGVNKLYQTLANDFVYQHPENEVVFLDNHDMSRFYSQVNEDLAKLKMGIGWLLTTRGIPEMYYGTEILLKGYSNPDGLVRSDFIGGWKEDAQNKFTSQERSDSENEVFNWTRTLANFRKNSPAIRTGKLMQFVPEDWVYVYFRYTDKQTVMIVMNTSNDEKTIKPERFSEITKGFTKARNVALGWTADLTVPEWKVPGKTIWVLELGK</sequence>
<dbReference type="SMART" id="SM00642">
    <property type="entry name" value="Aamy"/>
    <property type="match status" value="1"/>
</dbReference>
<evidence type="ECO:0000256" key="1">
    <source>
        <dbReference type="ARBA" id="ARBA00022801"/>
    </source>
</evidence>
<feature type="signal peptide" evidence="3">
    <location>
        <begin position="1"/>
        <end position="19"/>
    </location>
</feature>